<reference evidence="2 3" key="1">
    <citation type="submission" date="2014-12" db="EMBL/GenBank/DDBJ databases">
        <title>Genome assembly of Enhygromyxa salina DSM 15201.</title>
        <authorList>
            <person name="Sharma G."/>
            <person name="Subramanian S."/>
        </authorList>
    </citation>
    <scope>NUCLEOTIDE SEQUENCE [LARGE SCALE GENOMIC DNA]</scope>
    <source>
        <strain evidence="2 3">DSM 15201</strain>
    </source>
</reference>
<feature type="region of interest" description="Disordered" evidence="1">
    <location>
        <begin position="27"/>
        <end position="85"/>
    </location>
</feature>
<keyword evidence="2" id="KW-0624">Polysaccharide degradation</keyword>
<feature type="compositionally biased region" description="Acidic residues" evidence="1">
    <location>
        <begin position="41"/>
        <end position="85"/>
    </location>
</feature>
<evidence type="ECO:0000313" key="3">
    <source>
        <dbReference type="Proteomes" id="UP000031599"/>
    </source>
</evidence>
<evidence type="ECO:0000313" key="2">
    <source>
        <dbReference type="EMBL" id="KIG14309.1"/>
    </source>
</evidence>
<proteinExistence type="predicted"/>
<dbReference type="GO" id="GO:0045493">
    <property type="term" value="P:xylan catabolic process"/>
    <property type="evidence" value="ECO:0007669"/>
    <property type="project" value="UniProtKB-KW"/>
</dbReference>
<dbReference type="PROSITE" id="PS51257">
    <property type="entry name" value="PROKAR_LIPOPROTEIN"/>
    <property type="match status" value="1"/>
</dbReference>
<keyword evidence="2" id="KW-0858">Xylan degradation</keyword>
<dbReference type="RefSeq" id="WP_052553900.1">
    <property type="nucleotide sequence ID" value="NZ_JMCC02000075.1"/>
</dbReference>
<comment type="caution">
    <text evidence="2">The sequence shown here is derived from an EMBL/GenBank/DDBJ whole genome shotgun (WGS) entry which is preliminary data.</text>
</comment>
<protein>
    <submittedName>
        <fullName evidence="2">Endo-1,4-beta-xylanase A</fullName>
    </submittedName>
</protein>
<evidence type="ECO:0000256" key="1">
    <source>
        <dbReference type="SAM" id="MobiDB-lite"/>
    </source>
</evidence>
<keyword evidence="2" id="KW-0119">Carbohydrate metabolism</keyword>
<dbReference type="GO" id="GO:0016798">
    <property type="term" value="F:hydrolase activity, acting on glycosyl bonds"/>
    <property type="evidence" value="ECO:0007669"/>
    <property type="project" value="UniProtKB-KW"/>
</dbReference>
<accession>A0A0C1Z9Q9</accession>
<keyword evidence="2" id="KW-0326">Glycosidase</keyword>
<sequence length="233" mass="23200">MHKKTFILPLTLCLPFILFGCTGDDVAGEDVSGSDTTSDSGDGDGDGDGDSGDGDGDPGDGDGDSGDGDGDGDGDSGDGDGDTTGDGDGDAGYCAMGCEEDSDCCPMGSLDCPSDNYPNNWSCSAQGVCEFGGCANDDDCGGLLQSQECHPIGDLPTCFEPCANDADCALQPGTTCSGVADDDVKYCAPEPAPACEGDADCGGYGICNVESGECYCEQDGNCTAEGADTCVLN</sequence>
<gene>
    <name evidence="2" type="ORF">DB30_06911</name>
</gene>
<name>A0A0C1Z9Q9_9BACT</name>
<dbReference type="Proteomes" id="UP000031599">
    <property type="component" value="Unassembled WGS sequence"/>
</dbReference>
<keyword evidence="2" id="KW-0378">Hydrolase</keyword>
<dbReference type="EMBL" id="JMCC02000075">
    <property type="protein sequence ID" value="KIG14309.1"/>
    <property type="molecule type" value="Genomic_DNA"/>
</dbReference>
<organism evidence="2 3">
    <name type="scientific">Enhygromyxa salina</name>
    <dbReference type="NCBI Taxonomy" id="215803"/>
    <lineage>
        <taxon>Bacteria</taxon>
        <taxon>Pseudomonadati</taxon>
        <taxon>Myxococcota</taxon>
        <taxon>Polyangia</taxon>
        <taxon>Nannocystales</taxon>
        <taxon>Nannocystaceae</taxon>
        <taxon>Enhygromyxa</taxon>
    </lineage>
</organism>
<dbReference type="AlphaFoldDB" id="A0A0C1Z9Q9"/>